<dbReference type="Pfam" id="PF00903">
    <property type="entry name" value="Glyoxalase"/>
    <property type="match status" value="1"/>
</dbReference>
<gene>
    <name evidence="2" type="ORF">D8S82_26560</name>
</gene>
<accession>A0A544VU47</accession>
<evidence type="ECO:0000313" key="3">
    <source>
        <dbReference type="Proteomes" id="UP000315759"/>
    </source>
</evidence>
<name>A0A544VU47_9MYCO</name>
<keyword evidence="3" id="KW-1185">Reference proteome</keyword>
<dbReference type="Gene3D" id="3.10.180.10">
    <property type="entry name" value="2,3-Dihydroxybiphenyl 1,2-Dioxygenase, domain 1"/>
    <property type="match status" value="1"/>
</dbReference>
<comment type="caution">
    <text evidence="2">The sequence shown here is derived from an EMBL/GenBank/DDBJ whole genome shotgun (WGS) entry which is preliminary data.</text>
</comment>
<dbReference type="PROSITE" id="PS51819">
    <property type="entry name" value="VOC"/>
    <property type="match status" value="1"/>
</dbReference>
<dbReference type="Proteomes" id="UP000315759">
    <property type="component" value="Unassembled WGS sequence"/>
</dbReference>
<dbReference type="SUPFAM" id="SSF54593">
    <property type="entry name" value="Glyoxalase/Bleomycin resistance protein/Dihydroxybiphenyl dioxygenase"/>
    <property type="match status" value="1"/>
</dbReference>
<dbReference type="RefSeq" id="WP_142554966.1">
    <property type="nucleotide sequence ID" value="NZ_VIFX01000043.1"/>
</dbReference>
<dbReference type="InterPro" id="IPR037523">
    <property type="entry name" value="VOC_core"/>
</dbReference>
<dbReference type="InterPro" id="IPR004360">
    <property type="entry name" value="Glyas_Fos-R_dOase_dom"/>
</dbReference>
<proteinExistence type="predicted"/>
<evidence type="ECO:0000313" key="2">
    <source>
        <dbReference type="EMBL" id="TQR83513.1"/>
    </source>
</evidence>
<dbReference type="AlphaFoldDB" id="A0A544VU47"/>
<evidence type="ECO:0000259" key="1">
    <source>
        <dbReference type="PROSITE" id="PS51819"/>
    </source>
</evidence>
<sequence length="118" mass="12738">MASGVATVWMPVEDMSRALKFYGETLGLKVKSEGDDWSELDANGVSIGLNGREETHGEHTGGAVLTLQPDGTLYDELVRLTDAGVTFVGEVSEHPWGRIAAFKDSEGNDLQLFEPPSE</sequence>
<organism evidence="2 3">
    <name type="scientific">Mycolicibacterium hodleri</name>
    <dbReference type="NCBI Taxonomy" id="49897"/>
    <lineage>
        <taxon>Bacteria</taxon>
        <taxon>Bacillati</taxon>
        <taxon>Actinomycetota</taxon>
        <taxon>Actinomycetes</taxon>
        <taxon>Mycobacteriales</taxon>
        <taxon>Mycobacteriaceae</taxon>
        <taxon>Mycolicibacterium</taxon>
    </lineage>
</organism>
<reference evidence="2 3" key="1">
    <citation type="submission" date="2018-10" db="EMBL/GenBank/DDBJ databases">
        <title>Draft genome of Mycobacterium hodleri strain B.</title>
        <authorList>
            <person name="Amande T.J."/>
            <person name="Mcgenity T.J."/>
        </authorList>
    </citation>
    <scope>NUCLEOTIDE SEQUENCE [LARGE SCALE GENOMIC DNA]</scope>
    <source>
        <strain evidence="2 3">B</strain>
    </source>
</reference>
<dbReference type="PANTHER" id="PTHR33993">
    <property type="entry name" value="GLYOXALASE-RELATED"/>
    <property type="match status" value="1"/>
</dbReference>
<dbReference type="EMBL" id="VIFX01000043">
    <property type="protein sequence ID" value="TQR83513.1"/>
    <property type="molecule type" value="Genomic_DNA"/>
</dbReference>
<dbReference type="InterPro" id="IPR052164">
    <property type="entry name" value="Anthracycline_SecMetBiosynth"/>
</dbReference>
<dbReference type="InterPro" id="IPR029068">
    <property type="entry name" value="Glyas_Bleomycin-R_OHBP_Dase"/>
</dbReference>
<feature type="domain" description="VOC" evidence="1">
    <location>
        <begin position="4"/>
        <end position="115"/>
    </location>
</feature>
<protein>
    <recommendedName>
        <fullName evidence="1">VOC domain-containing protein</fullName>
    </recommendedName>
</protein>